<dbReference type="GO" id="GO:0005737">
    <property type="term" value="C:cytoplasm"/>
    <property type="evidence" value="ECO:0007669"/>
    <property type="project" value="TreeGrafter"/>
</dbReference>
<reference evidence="3 4" key="1">
    <citation type="submission" date="2018-06" db="EMBL/GenBank/DDBJ databases">
        <title>Streptomyces reniochalinae sp. nov. and Streptomyces diacarnus sp. nov. from marine sponges.</title>
        <authorList>
            <person name="Li L."/>
        </authorList>
    </citation>
    <scope>NUCLEOTIDE SEQUENCE [LARGE SCALE GENOMIC DNA]</scope>
    <source>
        <strain evidence="3 4">LHW51701</strain>
    </source>
</reference>
<sequence length="172" mass="18684">MRQGVLWLTGLSGAGKSTVAGLVRDGLPADGGRPVLLDGDRLREVLPVKLGYEREDRLRLAMFYARLANNLAAQGHLVICSTISLFHQVQAWNRDNTPGYLEVWLRVPVSELSERDGRSALYNAEAGSHVVGLDSAAEFPLAPDLIIDNYGDTTPDKAAEQVLAMATRKASQ</sequence>
<evidence type="ECO:0000313" key="3">
    <source>
        <dbReference type="EMBL" id="RCG28770.1"/>
    </source>
</evidence>
<dbReference type="PANTHER" id="PTHR42700:SF1">
    <property type="entry name" value="SULFATE ADENYLYLTRANSFERASE"/>
    <property type="match status" value="1"/>
</dbReference>
<comment type="caution">
    <text evidence="3">The sequence shown here is derived from an EMBL/GenBank/DDBJ whole genome shotgun (WGS) entry which is preliminary data.</text>
</comment>
<gene>
    <name evidence="3" type="ORF">DTL70_01340</name>
</gene>
<accession>A0A367FGP6</accession>
<dbReference type="SUPFAM" id="SSF52540">
    <property type="entry name" value="P-loop containing nucleoside triphosphate hydrolases"/>
    <property type="match status" value="1"/>
</dbReference>
<evidence type="ECO:0000256" key="1">
    <source>
        <dbReference type="ARBA" id="ARBA00022679"/>
    </source>
</evidence>
<dbReference type="AlphaFoldDB" id="A0A367FGP6"/>
<keyword evidence="1 3" id="KW-0808">Transferase</keyword>
<dbReference type="Pfam" id="PF01583">
    <property type="entry name" value="APS_kinase"/>
    <property type="match status" value="1"/>
</dbReference>
<organism evidence="3 4">
    <name type="scientific">Streptomyces diacarni</name>
    <dbReference type="NCBI Taxonomy" id="2800381"/>
    <lineage>
        <taxon>Bacteria</taxon>
        <taxon>Bacillati</taxon>
        <taxon>Actinomycetota</taxon>
        <taxon>Actinomycetes</taxon>
        <taxon>Kitasatosporales</taxon>
        <taxon>Streptomycetaceae</taxon>
        <taxon>Streptomyces</taxon>
    </lineage>
</organism>
<evidence type="ECO:0000313" key="4">
    <source>
        <dbReference type="Proteomes" id="UP000252914"/>
    </source>
</evidence>
<dbReference type="GO" id="GO:0004020">
    <property type="term" value="F:adenylylsulfate kinase activity"/>
    <property type="evidence" value="ECO:0007669"/>
    <property type="project" value="UniProtKB-EC"/>
</dbReference>
<dbReference type="RefSeq" id="WP_114019958.1">
    <property type="nucleotide sequence ID" value="NZ_QOIN01000024.1"/>
</dbReference>
<protein>
    <submittedName>
        <fullName evidence="3">Adenylyl-sulfate kinase</fullName>
        <ecNumber evidence="3">2.7.1.25</ecNumber>
    </submittedName>
</protein>
<keyword evidence="3" id="KW-0418">Kinase</keyword>
<dbReference type="EMBL" id="QOIN01000024">
    <property type="protein sequence ID" value="RCG28770.1"/>
    <property type="molecule type" value="Genomic_DNA"/>
</dbReference>
<dbReference type="GO" id="GO:0019379">
    <property type="term" value="P:sulfate assimilation, phosphoadenylyl sulfate reduction by phosphoadenylyl-sulfate reductase (thioredoxin)"/>
    <property type="evidence" value="ECO:0007669"/>
    <property type="project" value="TreeGrafter"/>
</dbReference>
<dbReference type="InterPro" id="IPR050512">
    <property type="entry name" value="Sulf_AdTrans/APS_kinase"/>
</dbReference>
<dbReference type="Gene3D" id="3.40.50.300">
    <property type="entry name" value="P-loop containing nucleotide triphosphate hydrolases"/>
    <property type="match status" value="1"/>
</dbReference>
<keyword evidence="4" id="KW-1185">Reference proteome</keyword>
<name>A0A367FGP6_9ACTN</name>
<feature type="domain" description="APS kinase" evidence="2">
    <location>
        <begin position="5"/>
        <end position="148"/>
    </location>
</feature>
<dbReference type="NCBIfam" id="NF004041">
    <property type="entry name" value="PRK05541.1"/>
    <property type="match status" value="1"/>
</dbReference>
<dbReference type="GO" id="GO:0004781">
    <property type="term" value="F:sulfate adenylyltransferase (ATP) activity"/>
    <property type="evidence" value="ECO:0007669"/>
    <property type="project" value="TreeGrafter"/>
</dbReference>
<dbReference type="PANTHER" id="PTHR42700">
    <property type="entry name" value="SULFATE ADENYLYLTRANSFERASE"/>
    <property type="match status" value="1"/>
</dbReference>
<proteinExistence type="predicted"/>
<dbReference type="GO" id="GO:0010134">
    <property type="term" value="P:sulfate assimilation via adenylyl sulfate reduction"/>
    <property type="evidence" value="ECO:0007669"/>
    <property type="project" value="TreeGrafter"/>
</dbReference>
<evidence type="ECO:0000259" key="2">
    <source>
        <dbReference type="Pfam" id="PF01583"/>
    </source>
</evidence>
<dbReference type="InterPro" id="IPR027417">
    <property type="entry name" value="P-loop_NTPase"/>
</dbReference>
<dbReference type="InterPro" id="IPR059117">
    <property type="entry name" value="APS_kinase_dom"/>
</dbReference>
<dbReference type="EC" id="2.7.1.25" evidence="3"/>
<dbReference type="Proteomes" id="UP000252914">
    <property type="component" value="Unassembled WGS sequence"/>
</dbReference>